<keyword evidence="7" id="KW-1185">Reference proteome</keyword>
<dbReference type="InterPro" id="IPR037171">
    <property type="entry name" value="NagB/RpiA_transferase-like"/>
</dbReference>
<dbReference type="GeneID" id="41968302"/>
<dbReference type="PIRSF" id="PIRSF000858">
    <property type="entry name" value="SCOT-t"/>
    <property type="match status" value="1"/>
</dbReference>
<dbReference type="SMART" id="SM00882">
    <property type="entry name" value="CoA_trans"/>
    <property type="match status" value="2"/>
</dbReference>
<feature type="region of interest" description="Disordered" evidence="5">
    <location>
        <begin position="334"/>
        <end position="355"/>
    </location>
</feature>
<dbReference type="UniPathway" id="UPA00929">
    <property type="reaction ID" value="UER00894"/>
</dbReference>
<dbReference type="InterPro" id="IPR014388">
    <property type="entry name" value="3-oxoacid_CoA-transferase"/>
</dbReference>
<accession>A0A507B7E5</accession>
<dbReference type="FunFam" id="3.40.1080.10:FF:000001">
    <property type="entry name" value="Succinyl-coa:3-ketoacid-coenzyme a transferase subunit b"/>
    <property type="match status" value="1"/>
</dbReference>
<comment type="caution">
    <text evidence="6">The sequence shown here is derived from an EMBL/GenBank/DDBJ whole genome shotgun (WGS) entry which is preliminary data.</text>
</comment>
<dbReference type="RefSeq" id="XP_030994389.1">
    <property type="nucleotide sequence ID" value="XM_031143426.1"/>
</dbReference>
<dbReference type="PANTHER" id="PTHR13707">
    <property type="entry name" value="KETOACID-COENZYME A TRANSFERASE"/>
    <property type="match status" value="1"/>
</dbReference>
<keyword evidence="3" id="KW-0496">Mitochondrion</keyword>
<dbReference type="EC" id="2.8.3.5" evidence="3"/>
<dbReference type="OrthoDB" id="1933379at2759"/>
<dbReference type="InterPro" id="IPR012792">
    <property type="entry name" value="3-oxoacid_CoA-transf_A"/>
</dbReference>
<sequence length="570" mass="60139">MALTHRQLHPRILARASSAAAAAAKTPVLLCPATFRHAAAARTPTQCAVAGVLSAPRRSFATTPVRRSASAPEVKRGGNKVFKSADEAVADIQSGSTILSSGFGLCGTAEDPRPTETLIQALERRGKASLHSLTAVSNNAGVEGKGGLAPLVESGQIERLTISFLGSNKQLERKYLGGDIAIELCPQGSIAERLRAGGAGVPAFFTPTGAHTLLQDGDIPVRLGPGGQVKERGRPRETREFGGRTYLLETAITGDVAILRAHKADRAGNCVFRYTTKSFGPIMAKAAKVAIVEAEHIVEVGELRPDEIDLPGIFVDRIVPATADKTIEIVKLRQPEGGEGAEKKKAGSEAQEKRDRIARRAAEELKEGFYVNLGVGLPTLAPSFLPADRQVWIQSENGILGMGAYPTPDEVDADIINAGKETVTLVPGASVFDSAESFAMIRGGHVDVSILGALQVSACGDLANYMIPGKLLKGMGGAMDLVSNPDNTKIVVTTEHVAKDGSSKVVQNCQLPLTGARCVSTIITDLCVFQVNRRDGGLTLTEIAPGVEVDEVRAKTDAKFEVAPDLKQMP</sequence>
<dbReference type="NCBIfam" id="TIGR02429">
    <property type="entry name" value="pcaI_scoA_fam"/>
    <property type="match status" value="1"/>
</dbReference>
<comment type="pathway">
    <text evidence="3">Ketone metabolism; succinyl-CoA degradation; acetoacetyl-CoA from succinyl-CoA: step 1/1.</text>
</comment>
<evidence type="ECO:0000256" key="4">
    <source>
        <dbReference type="PIRSR" id="PIRSR000858-1"/>
    </source>
</evidence>
<dbReference type="PANTHER" id="PTHR13707:SF60">
    <property type="entry name" value="ACETATE COA-TRANSFERASE SUBUNIT ALPHA"/>
    <property type="match status" value="1"/>
</dbReference>
<evidence type="ECO:0000256" key="5">
    <source>
        <dbReference type="SAM" id="MobiDB-lite"/>
    </source>
</evidence>
<keyword evidence="2 3" id="KW-0808">Transferase</keyword>
<comment type="function">
    <text evidence="3">Key enzyme for ketone body catabolism. Transfers the CoA moiety from succinate to acetoacetate. Formation of the enzyme-CoA intermediate proceeds via an unstable anhydride species formed between the carboxylate groups of the enzyme and substrate.</text>
</comment>
<evidence type="ECO:0000313" key="6">
    <source>
        <dbReference type="EMBL" id="TPX12678.1"/>
    </source>
</evidence>
<name>A0A507B7E5_9PEZI</name>
<organism evidence="6 7">
    <name type="scientific">Thyridium curvatum</name>
    <dbReference type="NCBI Taxonomy" id="1093900"/>
    <lineage>
        <taxon>Eukaryota</taxon>
        <taxon>Fungi</taxon>
        <taxon>Dikarya</taxon>
        <taxon>Ascomycota</taxon>
        <taxon>Pezizomycotina</taxon>
        <taxon>Sordariomycetes</taxon>
        <taxon>Sordariomycetidae</taxon>
        <taxon>Thyridiales</taxon>
        <taxon>Thyridiaceae</taxon>
        <taxon>Thyridium</taxon>
    </lineage>
</organism>
<dbReference type="GO" id="GO:0046952">
    <property type="term" value="P:ketone body catabolic process"/>
    <property type="evidence" value="ECO:0007669"/>
    <property type="project" value="InterPro"/>
</dbReference>
<dbReference type="GO" id="GO:0008260">
    <property type="term" value="F:succinyl-CoA:3-oxo-acid CoA-transferase activity"/>
    <property type="evidence" value="ECO:0007669"/>
    <property type="project" value="UniProtKB-EC"/>
</dbReference>
<gene>
    <name evidence="6" type="ORF">E0L32_000855</name>
</gene>
<dbReference type="Pfam" id="PF01144">
    <property type="entry name" value="CoA_trans"/>
    <property type="match status" value="2"/>
</dbReference>
<dbReference type="InterPro" id="IPR012791">
    <property type="entry name" value="3-oxoacid_CoA-transf_B"/>
</dbReference>
<proteinExistence type="inferred from homology"/>
<dbReference type="Gene3D" id="3.40.1080.10">
    <property type="entry name" value="Glutaconate Coenzyme A-transferase"/>
    <property type="match status" value="2"/>
</dbReference>
<dbReference type="STRING" id="1093900.A0A507B7E5"/>
<comment type="similarity">
    <text evidence="1 3">Belongs to the 3-oxoacid CoA-transferase family.</text>
</comment>
<dbReference type="Proteomes" id="UP000319257">
    <property type="component" value="Unassembled WGS sequence"/>
</dbReference>
<dbReference type="InParanoid" id="A0A507B7E5"/>
<evidence type="ECO:0000256" key="1">
    <source>
        <dbReference type="ARBA" id="ARBA00007154"/>
    </source>
</evidence>
<reference evidence="6 7" key="1">
    <citation type="submission" date="2019-06" db="EMBL/GenBank/DDBJ databases">
        <title>Draft genome sequence of the filamentous fungus Phialemoniopsis curvata isolated from diesel fuel.</title>
        <authorList>
            <person name="Varaljay V.A."/>
            <person name="Lyon W.J."/>
            <person name="Crouch A.L."/>
            <person name="Drake C.E."/>
            <person name="Hollomon J.M."/>
            <person name="Nadeau L.J."/>
            <person name="Nunn H.S."/>
            <person name="Stevenson B.S."/>
            <person name="Bojanowski C.L."/>
            <person name="Crookes-Goodson W.J."/>
        </authorList>
    </citation>
    <scope>NUCLEOTIDE SEQUENCE [LARGE SCALE GENOMIC DNA]</scope>
    <source>
        <strain evidence="6 7">D216</strain>
    </source>
</reference>
<dbReference type="NCBIfam" id="TIGR02428">
    <property type="entry name" value="pcaJ_scoB_fam"/>
    <property type="match status" value="1"/>
</dbReference>
<feature type="active site" description="5-glutamyl coenzyme A thioester intermediate" evidence="4">
    <location>
        <position position="396"/>
    </location>
</feature>
<dbReference type="AlphaFoldDB" id="A0A507B7E5"/>
<comment type="catalytic activity">
    <reaction evidence="3">
        <text>a 3-oxo acid + succinyl-CoA = a 3-oxoacyl-CoA + succinate</text>
        <dbReference type="Rhea" id="RHEA:24564"/>
        <dbReference type="ChEBI" id="CHEBI:30031"/>
        <dbReference type="ChEBI" id="CHEBI:35973"/>
        <dbReference type="ChEBI" id="CHEBI:57292"/>
        <dbReference type="ChEBI" id="CHEBI:90726"/>
        <dbReference type="EC" id="2.8.3.5"/>
    </reaction>
</comment>
<protein>
    <recommendedName>
        <fullName evidence="3">Succinyl-CoA:3-ketoacid-coenzyme A transferase</fullName>
        <ecNumber evidence="3">2.8.3.5</ecNumber>
    </recommendedName>
</protein>
<evidence type="ECO:0000256" key="3">
    <source>
        <dbReference type="PIRNR" id="PIRNR000858"/>
    </source>
</evidence>
<evidence type="ECO:0000313" key="7">
    <source>
        <dbReference type="Proteomes" id="UP000319257"/>
    </source>
</evidence>
<dbReference type="SUPFAM" id="SSF100950">
    <property type="entry name" value="NagB/RpiA/CoA transferase-like"/>
    <property type="match status" value="2"/>
</dbReference>
<evidence type="ECO:0000256" key="2">
    <source>
        <dbReference type="ARBA" id="ARBA00022679"/>
    </source>
</evidence>
<dbReference type="EMBL" id="SKBQ01000003">
    <property type="protein sequence ID" value="TPX12678.1"/>
    <property type="molecule type" value="Genomic_DNA"/>
</dbReference>
<dbReference type="InterPro" id="IPR004165">
    <property type="entry name" value="CoA_trans_fam_I"/>
</dbReference>